<dbReference type="InterPro" id="IPR019821">
    <property type="entry name" value="Kinesin_motor_CS"/>
</dbReference>
<keyword evidence="1 3" id="KW-0547">Nucleotide-binding</keyword>
<dbReference type="InterPro" id="IPR036961">
    <property type="entry name" value="Kinesin_motor_dom_sf"/>
</dbReference>
<dbReference type="GO" id="GO:0005874">
    <property type="term" value="C:microtubule"/>
    <property type="evidence" value="ECO:0007669"/>
    <property type="project" value="UniProtKB-KW"/>
</dbReference>
<evidence type="ECO:0000256" key="5">
    <source>
        <dbReference type="SAM" id="MobiDB-lite"/>
    </source>
</evidence>
<evidence type="ECO:0000313" key="8">
    <source>
        <dbReference type="Proteomes" id="UP000193642"/>
    </source>
</evidence>
<evidence type="ECO:0000256" key="3">
    <source>
        <dbReference type="PROSITE-ProRule" id="PRU00283"/>
    </source>
</evidence>
<dbReference type="STRING" id="329046.A0A1Y2CPH5"/>
<keyword evidence="2 3" id="KW-0067">ATP-binding</keyword>
<keyword evidence="8" id="KW-1185">Reference proteome</keyword>
<dbReference type="GO" id="GO:0005875">
    <property type="term" value="C:microtubule associated complex"/>
    <property type="evidence" value="ECO:0007669"/>
    <property type="project" value="TreeGrafter"/>
</dbReference>
<organism evidence="7 8">
    <name type="scientific">Rhizoclosmatium globosum</name>
    <dbReference type="NCBI Taxonomy" id="329046"/>
    <lineage>
        <taxon>Eukaryota</taxon>
        <taxon>Fungi</taxon>
        <taxon>Fungi incertae sedis</taxon>
        <taxon>Chytridiomycota</taxon>
        <taxon>Chytridiomycota incertae sedis</taxon>
        <taxon>Chytridiomycetes</taxon>
        <taxon>Chytridiales</taxon>
        <taxon>Chytriomycetaceae</taxon>
        <taxon>Rhizoclosmatium</taxon>
    </lineage>
</organism>
<proteinExistence type="inferred from homology"/>
<dbReference type="Gene3D" id="3.40.850.10">
    <property type="entry name" value="Kinesin motor domain"/>
    <property type="match status" value="1"/>
</dbReference>
<dbReference type="GO" id="GO:0007052">
    <property type="term" value="P:mitotic spindle organization"/>
    <property type="evidence" value="ECO:0007669"/>
    <property type="project" value="TreeGrafter"/>
</dbReference>
<dbReference type="AlphaFoldDB" id="A0A1Y2CPH5"/>
<feature type="domain" description="Kinesin motor" evidence="6">
    <location>
        <begin position="29"/>
        <end position="386"/>
    </location>
</feature>
<dbReference type="PRINTS" id="PR00380">
    <property type="entry name" value="KINESINHEAVY"/>
</dbReference>
<sequence>MSSSSKTSFSTFTSYAATPKSATTPETSNIRVVVRIRPKTDYEISRENSPSTPNSRVSQLHAPHEDEPVAISPLGDGKSLQLLDISRKGSDEGTKRVLTFHRVYEETTDQERVFEECGVKDLVSQAINGYAATIFAFGQTGSGKTFTITGPEHHWSLHPERLGIIPRALEHLFSETTANHPADTFIIRATYLEIYNELVQDLLSPLASPTSSLPVRWTAERGFYVENAITVECRDLDDCIAVLEEGLKNRSTGAHRLNEYSSRSHSIMTVYIESGEGESMKRGKISFVDLAGSERVRESRAKGDTLTETMSINKSLLTLGNCISALADPKKRNGHIPYRDSNLTKLLSDSLGGSGLALMIACISPSSVNLQESLKHCDMQPEPEKSATDLLFKLDQSVIKFSLFVGKSMVSAEKTLP</sequence>
<evidence type="ECO:0000313" key="7">
    <source>
        <dbReference type="EMBL" id="ORY48867.1"/>
    </source>
</evidence>
<gene>
    <name evidence="7" type="ORF">BCR33DRAFT_657438</name>
</gene>
<dbReference type="Pfam" id="PF00225">
    <property type="entry name" value="Kinesin"/>
    <property type="match status" value="1"/>
</dbReference>
<comment type="caution">
    <text evidence="7">The sequence shown here is derived from an EMBL/GenBank/DDBJ whole genome shotgun (WGS) entry which is preliminary data.</text>
</comment>
<name>A0A1Y2CPH5_9FUNG</name>
<protein>
    <recommendedName>
        <fullName evidence="4">Kinesin-like protein</fullName>
    </recommendedName>
</protein>
<feature type="compositionally biased region" description="Low complexity" evidence="5">
    <location>
        <begin position="1"/>
        <end position="14"/>
    </location>
</feature>
<dbReference type="GO" id="GO:0003777">
    <property type="term" value="F:microtubule motor activity"/>
    <property type="evidence" value="ECO:0007669"/>
    <property type="project" value="InterPro"/>
</dbReference>
<feature type="region of interest" description="Disordered" evidence="5">
    <location>
        <begin position="41"/>
        <end position="62"/>
    </location>
</feature>
<reference evidence="7 8" key="1">
    <citation type="submission" date="2016-07" db="EMBL/GenBank/DDBJ databases">
        <title>Pervasive Adenine N6-methylation of Active Genes in Fungi.</title>
        <authorList>
            <consortium name="DOE Joint Genome Institute"/>
            <person name="Mondo S.J."/>
            <person name="Dannebaum R.O."/>
            <person name="Kuo R.C."/>
            <person name="Labutti K."/>
            <person name="Haridas S."/>
            <person name="Kuo A."/>
            <person name="Salamov A."/>
            <person name="Ahrendt S.R."/>
            <person name="Lipzen A."/>
            <person name="Sullivan W."/>
            <person name="Andreopoulos W.B."/>
            <person name="Clum A."/>
            <person name="Lindquist E."/>
            <person name="Daum C."/>
            <person name="Ramamoorthy G.K."/>
            <person name="Gryganskyi A."/>
            <person name="Culley D."/>
            <person name="Magnuson J.K."/>
            <person name="James T.Y."/>
            <person name="O'Malley M.A."/>
            <person name="Stajich J.E."/>
            <person name="Spatafora J.W."/>
            <person name="Visel A."/>
            <person name="Grigoriev I.V."/>
        </authorList>
    </citation>
    <scope>NUCLEOTIDE SEQUENCE [LARGE SCALE GENOMIC DNA]</scope>
    <source>
        <strain evidence="7 8">JEL800</strain>
    </source>
</reference>
<evidence type="ECO:0000259" key="6">
    <source>
        <dbReference type="PROSITE" id="PS50067"/>
    </source>
</evidence>
<feature type="binding site" evidence="3">
    <location>
        <begin position="138"/>
        <end position="145"/>
    </location>
    <ligand>
        <name>ATP</name>
        <dbReference type="ChEBI" id="CHEBI:30616"/>
    </ligand>
</feature>
<feature type="region of interest" description="Disordered" evidence="5">
    <location>
        <begin position="1"/>
        <end position="29"/>
    </location>
</feature>
<feature type="compositionally biased region" description="Polar residues" evidence="5">
    <location>
        <begin position="20"/>
        <end position="29"/>
    </location>
</feature>
<dbReference type="SUPFAM" id="SSF52540">
    <property type="entry name" value="P-loop containing nucleoside triphosphate hydrolases"/>
    <property type="match status" value="1"/>
</dbReference>
<dbReference type="GO" id="GO:0051231">
    <property type="term" value="P:spindle elongation"/>
    <property type="evidence" value="ECO:0007669"/>
    <property type="project" value="TreeGrafter"/>
</dbReference>
<feature type="compositionally biased region" description="Polar residues" evidence="5">
    <location>
        <begin position="47"/>
        <end position="58"/>
    </location>
</feature>
<dbReference type="InterPro" id="IPR027417">
    <property type="entry name" value="P-loop_NTPase"/>
</dbReference>
<dbReference type="PROSITE" id="PS50067">
    <property type="entry name" value="KINESIN_MOTOR_2"/>
    <property type="match status" value="1"/>
</dbReference>
<dbReference type="CDD" id="cd00106">
    <property type="entry name" value="KISc"/>
    <property type="match status" value="1"/>
</dbReference>
<evidence type="ECO:0000256" key="4">
    <source>
        <dbReference type="RuleBase" id="RU000394"/>
    </source>
</evidence>
<keyword evidence="4" id="KW-0493">Microtubule</keyword>
<dbReference type="PROSITE" id="PS00411">
    <property type="entry name" value="KINESIN_MOTOR_1"/>
    <property type="match status" value="1"/>
</dbReference>
<dbReference type="GO" id="GO:0008017">
    <property type="term" value="F:microtubule binding"/>
    <property type="evidence" value="ECO:0007669"/>
    <property type="project" value="InterPro"/>
</dbReference>
<dbReference type="FunFam" id="3.40.850.10:FF:000080">
    <property type="entry name" value="Kinesin-like protein"/>
    <property type="match status" value="1"/>
</dbReference>
<dbReference type="InterPro" id="IPR027640">
    <property type="entry name" value="Kinesin-like_fam"/>
</dbReference>
<accession>A0A1Y2CPH5</accession>
<evidence type="ECO:0000256" key="2">
    <source>
        <dbReference type="ARBA" id="ARBA00022840"/>
    </source>
</evidence>
<comment type="similarity">
    <text evidence="3 4">Belongs to the TRAFAC class myosin-kinesin ATPase superfamily. Kinesin family.</text>
</comment>
<evidence type="ECO:0000256" key="1">
    <source>
        <dbReference type="ARBA" id="ARBA00022741"/>
    </source>
</evidence>
<dbReference type="GO" id="GO:0007018">
    <property type="term" value="P:microtubule-based movement"/>
    <property type="evidence" value="ECO:0007669"/>
    <property type="project" value="InterPro"/>
</dbReference>
<keyword evidence="3 4" id="KW-0505">Motor protein</keyword>
<dbReference type="Proteomes" id="UP000193642">
    <property type="component" value="Unassembled WGS sequence"/>
</dbReference>
<dbReference type="PANTHER" id="PTHR47969">
    <property type="entry name" value="CHROMOSOME-ASSOCIATED KINESIN KIF4A-RELATED"/>
    <property type="match status" value="1"/>
</dbReference>
<dbReference type="SMART" id="SM00129">
    <property type="entry name" value="KISc"/>
    <property type="match status" value="1"/>
</dbReference>
<dbReference type="GO" id="GO:0005524">
    <property type="term" value="F:ATP binding"/>
    <property type="evidence" value="ECO:0007669"/>
    <property type="project" value="UniProtKB-UniRule"/>
</dbReference>
<dbReference type="OrthoDB" id="3176171at2759"/>
<dbReference type="PANTHER" id="PTHR47969:SF33">
    <property type="entry name" value="KINESIN-LIKE PROTEIN"/>
    <property type="match status" value="1"/>
</dbReference>
<dbReference type="EMBL" id="MCGO01000010">
    <property type="protein sequence ID" value="ORY48867.1"/>
    <property type="molecule type" value="Genomic_DNA"/>
</dbReference>
<dbReference type="InterPro" id="IPR001752">
    <property type="entry name" value="Kinesin_motor_dom"/>
</dbReference>